<keyword evidence="2" id="KW-1185">Reference proteome</keyword>
<sequence length="155" mass="18581">MKTNFILFLAFFIFISCENKSSLKNNLEVSKTDTILQKDGKILTYNVFPKKLLKIKRDKTTYSLVYHKRIEKIVEYYLDKSTLHHVKFQIKNPNAKLGYSTEETDWEGVKYTQIGIFNRPEKNITTFQWLFYEPKSQQIYEFDVPKNKPILFIYK</sequence>
<name>A0ABQ2NF98_9FLAO</name>
<dbReference type="EMBL" id="BMLV01000001">
    <property type="protein sequence ID" value="GGP01914.1"/>
    <property type="molecule type" value="Genomic_DNA"/>
</dbReference>
<dbReference type="Proteomes" id="UP000620064">
    <property type="component" value="Unassembled WGS sequence"/>
</dbReference>
<dbReference type="PROSITE" id="PS51257">
    <property type="entry name" value="PROKAR_LIPOPROTEIN"/>
    <property type="match status" value="1"/>
</dbReference>
<protein>
    <recommendedName>
        <fullName evidence="3">Lipoprotein</fullName>
    </recommendedName>
</protein>
<proteinExistence type="predicted"/>
<evidence type="ECO:0000313" key="2">
    <source>
        <dbReference type="Proteomes" id="UP000620064"/>
    </source>
</evidence>
<gene>
    <name evidence="1" type="ORF">GCM10010992_04200</name>
</gene>
<evidence type="ECO:0000313" key="1">
    <source>
        <dbReference type="EMBL" id="GGP01914.1"/>
    </source>
</evidence>
<evidence type="ECO:0008006" key="3">
    <source>
        <dbReference type="Google" id="ProtNLM"/>
    </source>
</evidence>
<accession>A0ABQ2NF98</accession>
<dbReference type="RefSeq" id="WP_188616423.1">
    <property type="nucleotide sequence ID" value="NZ_BMLV01000001.1"/>
</dbReference>
<organism evidence="1 2">
    <name type="scientific">Cloacibacterium rupense</name>
    <dbReference type="NCBI Taxonomy" id="517423"/>
    <lineage>
        <taxon>Bacteria</taxon>
        <taxon>Pseudomonadati</taxon>
        <taxon>Bacteroidota</taxon>
        <taxon>Flavobacteriia</taxon>
        <taxon>Flavobacteriales</taxon>
        <taxon>Weeksellaceae</taxon>
    </lineage>
</organism>
<comment type="caution">
    <text evidence="1">The sequence shown here is derived from an EMBL/GenBank/DDBJ whole genome shotgun (WGS) entry which is preliminary data.</text>
</comment>
<reference evidence="2" key="1">
    <citation type="journal article" date="2019" name="Int. J. Syst. Evol. Microbiol.">
        <title>The Global Catalogue of Microorganisms (GCM) 10K type strain sequencing project: providing services to taxonomists for standard genome sequencing and annotation.</title>
        <authorList>
            <consortium name="The Broad Institute Genomics Platform"/>
            <consortium name="The Broad Institute Genome Sequencing Center for Infectious Disease"/>
            <person name="Wu L."/>
            <person name="Ma J."/>
        </authorList>
    </citation>
    <scope>NUCLEOTIDE SEQUENCE [LARGE SCALE GENOMIC DNA]</scope>
    <source>
        <strain evidence="2">CGMCC 1.7656</strain>
    </source>
</reference>